<organism evidence="1">
    <name type="scientific">Dictyoglomus thermophilum</name>
    <dbReference type="NCBI Taxonomy" id="14"/>
    <lineage>
        <taxon>Bacteria</taxon>
        <taxon>Pseudomonadati</taxon>
        <taxon>Dictyoglomota</taxon>
        <taxon>Dictyoglomia</taxon>
        <taxon>Dictyoglomales</taxon>
        <taxon>Dictyoglomaceae</taxon>
        <taxon>Dictyoglomus</taxon>
    </lineage>
</organism>
<sequence length="143" mass="15795">MRKGQILVAVLLVFAILSLVISGVISMWEGNIKSISAQIGEKQALYLAEGVAEIAIYSLTWLVNPSAYFANTYTFSFTGFWGTAKLEYNYNSTENSFVISATAQVESVYTGESYIYTRALNIEGVRTGTSAPYSLTINKWTEE</sequence>
<dbReference type="EMBL" id="DTIN01000009">
    <property type="protein sequence ID" value="HFX12926.1"/>
    <property type="molecule type" value="Genomic_DNA"/>
</dbReference>
<gene>
    <name evidence="1" type="ORF">ENW00_02050</name>
</gene>
<dbReference type="AlphaFoldDB" id="A0A7C3MQ30"/>
<proteinExistence type="predicted"/>
<evidence type="ECO:0008006" key="2">
    <source>
        <dbReference type="Google" id="ProtNLM"/>
    </source>
</evidence>
<accession>A0A7C3MQ30</accession>
<protein>
    <recommendedName>
        <fullName evidence="2">Type 4 fimbrial biogenesis protein PilX N-terminal domain-containing protein</fullName>
    </recommendedName>
</protein>
<comment type="caution">
    <text evidence="1">The sequence shown here is derived from an EMBL/GenBank/DDBJ whole genome shotgun (WGS) entry which is preliminary data.</text>
</comment>
<evidence type="ECO:0000313" key="1">
    <source>
        <dbReference type="EMBL" id="HFX12926.1"/>
    </source>
</evidence>
<reference evidence="1" key="1">
    <citation type="journal article" date="2020" name="mSystems">
        <title>Genome- and Community-Level Interaction Insights into Carbon Utilization and Element Cycling Functions of Hydrothermarchaeota in Hydrothermal Sediment.</title>
        <authorList>
            <person name="Zhou Z."/>
            <person name="Liu Y."/>
            <person name="Xu W."/>
            <person name="Pan J."/>
            <person name="Luo Z.H."/>
            <person name="Li M."/>
        </authorList>
    </citation>
    <scope>NUCLEOTIDE SEQUENCE [LARGE SCALE GENOMIC DNA]</scope>
    <source>
        <strain evidence="1">SpSt-81</strain>
    </source>
</reference>
<name>A0A7C3MQ30_DICTH</name>